<feature type="transmembrane region" description="Helical" evidence="6">
    <location>
        <begin position="320"/>
        <end position="338"/>
    </location>
</feature>
<feature type="transmembrane region" description="Helical" evidence="6">
    <location>
        <begin position="113"/>
        <end position="132"/>
    </location>
</feature>
<dbReference type="GO" id="GO:0008506">
    <property type="term" value="F:sucrose:proton symporter activity"/>
    <property type="evidence" value="ECO:0007669"/>
    <property type="project" value="TreeGrafter"/>
</dbReference>
<evidence type="ECO:0000256" key="1">
    <source>
        <dbReference type="ARBA" id="ARBA00004141"/>
    </source>
</evidence>
<feature type="transmembrane region" description="Helical" evidence="6">
    <location>
        <begin position="179"/>
        <end position="199"/>
    </location>
</feature>
<feature type="transmembrane region" description="Helical" evidence="6">
    <location>
        <begin position="84"/>
        <end position="101"/>
    </location>
</feature>
<organism evidence="7">
    <name type="scientific">Compsopogon caeruleus</name>
    <dbReference type="NCBI Taxonomy" id="31354"/>
    <lineage>
        <taxon>Eukaryota</taxon>
        <taxon>Rhodophyta</taxon>
        <taxon>Compsopogonophyceae</taxon>
        <taxon>Compsopogonales</taxon>
        <taxon>Compsopogonaceae</taxon>
        <taxon>Compsopogon</taxon>
    </lineage>
</organism>
<evidence type="ECO:0000256" key="3">
    <source>
        <dbReference type="ARBA" id="ARBA00022692"/>
    </source>
</evidence>
<feature type="transmembrane region" description="Helical" evidence="6">
    <location>
        <begin position="344"/>
        <end position="366"/>
    </location>
</feature>
<keyword evidence="5 6" id="KW-0472">Membrane</keyword>
<dbReference type="EMBL" id="HBGH01017109">
    <property type="protein sequence ID" value="CAD9237368.1"/>
    <property type="molecule type" value="Transcribed_RNA"/>
</dbReference>
<reference evidence="7" key="1">
    <citation type="submission" date="2021-01" db="EMBL/GenBank/DDBJ databases">
        <authorList>
            <person name="Corre E."/>
            <person name="Pelletier E."/>
            <person name="Niang G."/>
            <person name="Scheremetjew M."/>
            <person name="Finn R."/>
            <person name="Kale V."/>
            <person name="Holt S."/>
            <person name="Cochrane G."/>
            <person name="Meng A."/>
            <person name="Brown T."/>
            <person name="Cohen L."/>
        </authorList>
    </citation>
    <scope>NUCLEOTIDE SEQUENCE</scope>
    <source>
        <strain evidence="7">SAG 36.94</strain>
    </source>
</reference>
<sequence length="464" mass="49853">MDLSMSGVDPEWVLSGWRLMLPAVAFIGVQLAWAIQIGYATPQLRTLGISDALVGVVWLAGPLSGIIVQPVVGVWSDHVRERRPFLVGGVVCTVTGLLLFSNANTLGGGRRDVALGIAITAFWFMDFSINVIQGPIRALMTDVVPPHRLARANSYFAVAAGIGKTLGYTIGGISTSVPLIFGISALLVALFVLVTVALVKDAPGPLVVAEEIPGTRPTLMQLVLEPFKAVFSMPRELSRAFYVQFCAFFAWFATFIYLTHWIGQDVAGGSPDKPVGSNERRTFDYGVRMGNVGLALMAIVSIVIGPVLPMLMKRVGVRTVWVFSLLLMGASMISTLWVTKIWQALIVLSTLAVPLATSFTIPWAIATSTLADNPKRGAYLGAFNMSQSLPEILTSLLGGPIILLGHGRIAASLATGGFVAWIGAALVTFVKVPESLHRSRNQPLECEEAQHGEMLDFSDYSEID</sequence>
<keyword evidence="3 6" id="KW-0812">Transmembrane</keyword>
<dbReference type="GO" id="GO:0016020">
    <property type="term" value="C:membrane"/>
    <property type="evidence" value="ECO:0007669"/>
    <property type="project" value="UniProtKB-SubCell"/>
</dbReference>
<dbReference type="InterPro" id="IPR011701">
    <property type="entry name" value="MFS"/>
</dbReference>
<evidence type="ECO:0000256" key="4">
    <source>
        <dbReference type="ARBA" id="ARBA00022989"/>
    </source>
</evidence>
<dbReference type="Gene3D" id="1.20.1250.20">
    <property type="entry name" value="MFS general substrate transporter like domains"/>
    <property type="match status" value="1"/>
</dbReference>
<evidence type="ECO:0000256" key="6">
    <source>
        <dbReference type="SAM" id="Phobius"/>
    </source>
</evidence>
<dbReference type="Pfam" id="PF07690">
    <property type="entry name" value="MFS_1"/>
    <property type="match status" value="1"/>
</dbReference>
<dbReference type="PANTHER" id="PTHR19432">
    <property type="entry name" value="SUGAR TRANSPORTER"/>
    <property type="match status" value="1"/>
</dbReference>
<feature type="transmembrane region" description="Helical" evidence="6">
    <location>
        <begin position="241"/>
        <end position="262"/>
    </location>
</feature>
<name>A0A7S1THX4_9RHOD</name>
<dbReference type="SUPFAM" id="SSF103473">
    <property type="entry name" value="MFS general substrate transporter"/>
    <property type="match status" value="1"/>
</dbReference>
<evidence type="ECO:0008006" key="8">
    <source>
        <dbReference type="Google" id="ProtNLM"/>
    </source>
</evidence>
<dbReference type="AlphaFoldDB" id="A0A7S1THX4"/>
<feature type="transmembrane region" description="Helical" evidence="6">
    <location>
        <begin position="289"/>
        <end position="308"/>
    </location>
</feature>
<feature type="transmembrane region" description="Helical" evidence="6">
    <location>
        <begin position="52"/>
        <end position="72"/>
    </location>
</feature>
<dbReference type="InterPro" id="IPR036259">
    <property type="entry name" value="MFS_trans_sf"/>
</dbReference>
<keyword evidence="2" id="KW-0813">Transport</keyword>
<protein>
    <recommendedName>
        <fullName evidence="8">Major facilitator superfamily (MFS) profile domain-containing protein</fullName>
    </recommendedName>
</protein>
<feature type="transmembrane region" description="Helical" evidence="6">
    <location>
        <begin position="409"/>
        <end position="430"/>
    </location>
</feature>
<gene>
    <name evidence="7" type="ORF">CCAE0312_LOCUS9467</name>
</gene>
<accession>A0A7S1THX4</accession>
<feature type="transmembrane region" description="Helical" evidence="6">
    <location>
        <begin position="20"/>
        <end position="40"/>
    </location>
</feature>
<evidence type="ECO:0000256" key="2">
    <source>
        <dbReference type="ARBA" id="ARBA00022448"/>
    </source>
</evidence>
<comment type="subcellular location">
    <subcellularLocation>
        <location evidence="1">Membrane</location>
        <topology evidence="1">Multi-pass membrane protein</topology>
    </subcellularLocation>
</comment>
<evidence type="ECO:0000313" key="7">
    <source>
        <dbReference type="EMBL" id="CAD9237368.1"/>
    </source>
</evidence>
<dbReference type="PANTHER" id="PTHR19432:SF35">
    <property type="entry name" value="SOLUTE CARRIER FAMILY 45 MEMBER 3 ISOFORM X1"/>
    <property type="match status" value="1"/>
</dbReference>
<keyword evidence="4 6" id="KW-1133">Transmembrane helix</keyword>
<proteinExistence type="predicted"/>
<evidence type="ECO:0000256" key="5">
    <source>
        <dbReference type="ARBA" id="ARBA00023136"/>
    </source>
</evidence>